<reference evidence="1" key="1">
    <citation type="submission" date="2021-03" db="EMBL/GenBank/DDBJ databases">
        <title>Genomic Encyclopedia of Type Strains, Phase IV (KMG-IV): sequencing the most valuable type-strain genomes for metagenomic binning, comparative biology and taxonomic classification.</title>
        <authorList>
            <person name="Goeker M."/>
        </authorList>
    </citation>
    <scope>NUCLEOTIDE SEQUENCE</scope>
    <source>
        <strain evidence="1">DSM 107338</strain>
    </source>
</reference>
<dbReference type="AlphaFoldDB" id="A0A9X0YTL5"/>
<dbReference type="EMBL" id="JAGGMB010000003">
    <property type="protein sequence ID" value="MBP2077075.1"/>
    <property type="molecule type" value="Genomic_DNA"/>
</dbReference>
<comment type="caution">
    <text evidence="1">The sequence shown here is derived from an EMBL/GenBank/DDBJ whole genome shotgun (WGS) entry which is preliminary data.</text>
</comment>
<sequence>MPIPPGVFGPGGRQGQRICVHPQTMMPHYMWVPINRYYW</sequence>
<gene>
    <name evidence="1" type="ORF">J2Z64_001306</name>
</gene>
<keyword evidence="2" id="KW-1185">Reference proteome</keyword>
<protein>
    <submittedName>
        <fullName evidence="1">Uncharacterized protein</fullName>
    </submittedName>
</protein>
<evidence type="ECO:0000313" key="2">
    <source>
        <dbReference type="Proteomes" id="UP001138793"/>
    </source>
</evidence>
<proteinExistence type="predicted"/>
<organism evidence="1 2">
    <name type="scientific">Oceanobacillus polygoni</name>
    <dbReference type="NCBI Taxonomy" id="1235259"/>
    <lineage>
        <taxon>Bacteria</taxon>
        <taxon>Bacillati</taxon>
        <taxon>Bacillota</taxon>
        <taxon>Bacilli</taxon>
        <taxon>Bacillales</taxon>
        <taxon>Bacillaceae</taxon>
        <taxon>Oceanobacillus</taxon>
    </lineage>
</organism>
<dbReference type="Proteomes" id="UP001138793">
    <property type="component" value="Unassembled WGS sequence"/>
</dbReference>
<accession>A0A9X0YTL5</accession>
<evidence type="ECO:0000313" key="1">
    <source>
        <dbReference type="EMBL" id="MBP2077075.1"/>
    </source>
</evidence>
<name>A0A9X0YTL5_9BACI</name>